<sequence length="110" mass="12440">MRNETFGVSDDDMKCRVTLVAHDISPTFLVWEEGTVLSSTLFHISTRSLTLRANSFCLDNNGNYDSAFSFSQSHDDDKVHNLGNPYTEGRHSRIAVSPRDMKKEAKITEK</sequence>
<accession>A0A9N9GT06</accession>
<dbReference type="AlphaFoldDB" id="A0A9N9GT06"/>
<evidence type="ECO:0000313" key="2">
    <source>
        <dbReference type="EMBL" id="CAG8624199.1"/>
    </source>
</evidence>
<feature type="region of interest" description="Disordered" evidence="1">
    <location>
        <begin position="81"/>
        <end position="110"/>
    </location>
</feature>
<name>A0A9N9GT06_9GLOM</name>
<dbReference type="Proteomes" id="UP000789342">
    <property type="component" value="Unassembled WGS sequence"/>
</dbReference>
<gene>
    <name evidence="2" type="ORF">AMORRO_LOCUS8794</name>
</gene>
<comment type="caution">
    <text evidence="2">The sequence shown here is derived from an EMBL/GenBank/DDBJ whole genome shotgun (WGS) entry which is preliminary data.</text>
</comment>
<evidence type="ECO:0000313" key="3">
    <source>
        <dbReference type="Proteomes" id="UP000789342"/>
    </source>
</evidence>
<evidence type="ECO:0000256" key="1">
    <source>
        <dbReference type="SAM" id="MobiDB-lite"/>
    </source>
</evidence>
<feature type="non-terminal residue" evidence="2">
    <location>
        <position position="1"/>
    </location>
</feature>
<keyword evidence="3" id="KW-1185">Reference proteome</keyword>
<organism evidence="2 3">
    <name type="scientific">Acaulospora morrowiae</name>
    <dbReference type="NCBI Taxonomy" id="94023"/>
    <lineage>
        <taxon>Eukaryota</taxon>
        <taxon>Fungi</taxon>
        <taxon>Fungi incertae sedis</taxon>
        <taxon>Mucoromycota</taxon>
        <taxon>Glomeromycotina</taxon>
        <taxon>Glomeromycetes</taxon>
        <taxon>Diversisporales</taxon>
        <taxon>Acaulosporaceae</taxon>
        <taxon>Acaulospora</taxon>
    </lineage>
</organism>
<feature type="compositionally biased region" description="Basic and acidic residues" evidence="1">
    <location>
        <begin position="99"/>
        <end position="110"/>
    </location>
</feature>
<reference evidence="2" key="1">
    <citation type="submission" date="2021-06" db="EMBL/GenBank/DDBJ databases">
        <authorList>
            <person name="Kallberg Y."/>
            <person name="Tangrot J."/>
            <person name="Rosling A."/>
        </authorList>
    </citation>
    <scope>NUCLEOTIDE SEQUENCE</scope>
    <source>
        <strain evidence="2">CL551</strain>
    </source>
</reference>
<protein>
    <submittedName>
        <fullName evidence="2">14873_t:CDS:1</fullName>
    </submittedName>
</protein>
<proteinExistence type="predicted"/>
<dbReference type="EMBL" id="CAJVPV010007915">
    <property type="protein sequence ID" value="CAG8624199.1"/>
    <property type="molecule type" value="Genomic_DNA"/>
</dbReference>